<dbReference type="OrthoDB" id="5431911at2"/>
<feature type="domain" description="Autotransporter" evidence="1">
    <location>
        <begin position="931"/>
        <end position="1210"/>
    </location>
</feature>
<dbReference type="Proteomes" id="UP000006583">
    <property type="component" value="Chromosome"/>
</dbReference>
<evidence type="ECO:0000259" key="1">
    <source>
        <dbReference type="PROSITE" id="PS51208"/>
    </source>
</evidence>
<dbReference type="PATRIC" id="fig|795359.3.peg.696"/>
<dbReference type="HOGENOM" id="CLU_292829_0_0_0"/>
<dbReference type="InterPro" id="IPR036709">
    <property type="entry name" value="Autotransporte_beta_dom_sf"/>
</dbReference>
<protein>
    <submittedName>
        <fullName evidence="2">Outer membrane autotransporter barrel domain protein</fullName>
    </submittedName>
</protein>
<dbReference type="SUPFAM" id="SSF103515">
    <property type="entry name" value="Autotransporter"/>
    <property type="match status" value="1"/>
</dbReference>
<name>F8C504_THEGP</name>
<dbReference type="SMART" id="SM00869">
    <property type="entry name" value="Autotransporter"/>
    <property type="match status" value="1"/>
</dbReference>
<proteinExistence type="predicted"/>
<reference evidence="2 3" key="1">
    <citation type="journal article" date="2013" name="Genome Announc.">
        <title>Complete genome sequence of the hyperthermophilic sulfate-reducing bacterium Thermodesulfobacterium geofontis OPF15T.</title>
        <authorList>
            <person name="Elkins J.G."/>
            <person name="Hamilton-Brehm S.D."/>
            <person name="Lucas S."/>
            <person name="Han J."/>
            <person name="Lapidus A."/>
            <person name="Cheng J.F."/>
            <person name="Goodwin L.A."/>
            <person name="Pitluck S."/>
            <person name="Peters L."/>
            <person name="Mikhailova N."/>
            <person name="Davenport K.W."/>
            <person name="Detter J.C."/>
            <person name="Han C.S."/>
            <person name="Tapia R."/>
            <person name="Land M.L."/>
            <person name="Hauser L."/>
            <person name="Kyrpides N.C."/>
            <person name="Ivanova N.N."/>
            <person name="Pagani I."/>
            <person name="Bruce D."/>
            <person name="Woyke T."/>
            <person name="Cottingham R.W."/>
        </authorList>
    </citation>
    <scope>NUCLEOTIDE SEQUENCE [LARGE SCALE GENOMIC DNA]</scope>
    <source>
        <strain evidence="2 3">OPF15</strain>
    </source>
</reference>
<dbReference type="STRING" id="795359.TOPB45_0687"/>
<dbReference type="PROSITE" id="PS51208">
    <property type="entry name" value="AUTOTRANSPORTER"/>
    <property type="match status" value="1"/>
</dbReference>
<organism evidence="2 3">
    <name type="scientific">Thermodesulfobacterium geofontis (strain OPF15)</name>
    <dbReference type="NCBI Taxonomy" id="795359"/>
    <lineage>
        <taxon>Bacteria</taxon>
        <taxon>Pseudomonadati</taxon>
        <taxon>Thermodesulfobacteriota</taxon>
        <taxon>Thermodesulfobacteria</taxon>
        <taxon>Thermodesulfobacteriales</taxon>
        <taxon>Thermodesulfobacteriaceae</taxon>
        <taxon>Thermodesulfobacterium</taxon>
    </lineage>
</organism>
<keyword evidence="3" id="KW-1185">Reference proteome</keyword>
<sequence>MNWKRLLWVLVFLILLVSGVYATEKIGVSIPPSESTYTQNNPINNATDTSGGPTYGIYVENATDPLALTVNATVNSNAANSDGSSYAYGVYTDSRLFSNLVITENGNINANATGATRAGAYGVCYLGVDNGALNNAGTISATAKVGDAEGDYSWVMASAEGIFEAYVYDASLSFTNTGNINAVAETGNAVGNYTYAVAGARGVYFWVYDYGTFNINNAGTISATAKVGNATGEGYYDGCFCYGVSAYANGIGVSVYDASLSFTNTGNINAVAETGNAVGNYTYAVAGARGVYLGDVYGTLNIENSGTINTTAKVGNAIGEGSYVRAADAVGVFAEADEGAVDFFINKGEIKVNVQAGSAIGNNSQVEADYISGVVILGPVNNFLNTGNILVSVNVGNASGTGSSVTTVYFGPGWNAGVYGVYIGDNVDVINFTNLGNIGVAVKAGSAIGDNSEVISGWALGVDIGGDDPSKVVNSFVNNGTISVSVSAGDAKGTNSTVWAFAGAPVWVDYSTVNSFKNTGTIISTGQAGSALGNGSTVYMTDFGNGFLGKVGNFTNEGKIITKISAGDAVGTESYLIIDEDVYASAYGIFFADVVNNFLNKGQIYVEASAGNALGANSTVYVGSVYGVSFEGGVGNFTNEGTIYVGASAGSASGDNSTVKIEGVLGVFAYDVSSGSLVNKGLIQTSVKGGSGSEISKVVGLVLEGASHTTFSNEGTIYVNVDAPKAKSVQDIAGIVISGSSNVTISNPGTIAVSVIAPSSAINNIRTLYIENSKVTLKDKFALMFGAPGTGPATAPIYVDANSTLDLNKATLVVRIWNNDASSIVANTPYALIEYNGTVNGKWGGLERGYANPVIDVNWYNASTDKDAKIIFKYNALNVPEQAMSPVSSIMAGSFINSFISGLFLEYLPITSPIYLAKAVSDMPLGYGLGGATYRGGMWFIPVYTKVKASDLGFDADAYGFNLGFGGFLTRDLSLGLYATYARTDIDYSITGAKSGDVDLFAVGMTGRWTFMKDAYLRFNVNGFKTNNDYEGRTGLNYEMKEKASYHVKGMEGEVMVGKVYRGRIALIPEVGFKYNYYNPDSFWTKAYSATGRVTAWDRYYDPDSKHVWKVVAGVNVVGDTKWGGNPVRLYLMGKVEQALSKNEVEVINYMRSDPTRYKLTKSINKTTFIGQVGADVSLTKNLGLEISGRGDFNGDYSGYTGKVMLRYSW</sequence>
<dbReference type="Gene3D" id="2.40.128.130">
    <property type="entry name" value="Autotransporter beta-domain"/>
    <property type="match status" value="1"/>
</dbReference>
<dbReference type="AlphaFoldDB" id="F8C504"/>
<dbReference type="EMBL" id="CP002829">
    <property type="protein sequence ID" value="AEH22789.1"/>
    <property type="molecule type" value="Genomic_DNA"/>
</dbReference>
<dbReference type="RefSeq" id="WP_013909489.1">
    <property type="nucleotide sequence ID" value="NC_015682.1"/>
</dbReference>
<dbReference type="KEGG" id="top:TOPB45_0687"/>
<evidence type="ECO:0000313" key="2">
    <source>
        <dbReference type="EMBL" id="AEH22789.1"/>
    </source>
</evidence>
<gene>
    <name evidence="2" type="ordered locus">TOPB45_0687</name>
</gene>
<accession>F8C504</accession>
<dbReference type="eggNOG" id="COG3468">
    <property type="taxonomic scope" value="Bacteria"/>
</dbReference>
<dbReference type="InterPro" id="IPR005546">
    <property type="entry name" value="Autotransporte_beta"/>
</dbReference>
<evidence type="ECO:0000313" key="3">
    <source>
        <dbReference type="Proteomes" id="UP000006583"/>
    </source>
</evidence>
<dbReference type="Pfam" id="PF03797">
    <property type="entry name" value="Autotransporter"/>
    <property type="match status" value="1"/>
</dbReference>